<dbReference type="RefSeq" id="WP_103912164.1">
    <property type="nucleotide sequence ID" value="NZ_FNUS01000001.1"/>
</dbReference>
<evidence type="ECO:0000313" key="3">
    <source>
        <dbReference type="Proteomes" id="UP000236738"/>
    </source>
</evidence>
<sequence>MNFETKRLILRSITENDAQDIFEIRSNEIVNQFIKRKKTESIKDALDFIQLINKNEENKKGFYFGICEKESDKIIGTVCLWKFSEDFKKAELGYELLPQFHHLGIMSEAVGFIINHGFKVLNLERIEAFTSRNNQNSIKLLSKFNFNRNEKRSDENNAENLIFELSL</sequence>
<organism evidence="2 3">
    <name type="scientific">Halpernia humi</name>
    <dbReference type="NCBI Taxonomy" id="493375"/>
    <lineage>
        <taxon>Bacteria</taxon>
        <taxon>Pseudomonadati</taxon>
        <taxon>Bacteroidota</taxon>
        <taxon>Flavobacteriia</taxon>
        <taxon>Flavobacteriales</taxon>
        <taxon>Weeksellaceae</taxon>
        <taxon>Chryseobacterium group</taxon>
        <taxon>Halpernia</taxon>
    </lineage>
</organism>
<reference evidence="3" key="1">
    <citation type="submission" date="2016-10" db="EMBL/GenBank/DDBJ databases">
        <authorList>
            <person name="Varghese N."/>
            <person name="Submissions S."/>
        </authorList>
    </citation>
    <scope>NUCLEOTIDE SEQUENCE [LARGE SCALE GENOMIC DNA]</scope>
    <source>
        <strain evidence="3">DSM 21580</strain>
    </source>
</reference>
<dbReference type="PROSITE" id="PS51186">
    <property type="entry name" value="GNAT"/>
    <property type="match status" value="1"/>
</dbReference>
<dbReference type="Proteomes" id="UP000236738">
    <property type="component" value="Unassembled WGS sequence"/>
</dbReference>
<evidence type="ECO:0000259" key="1">
    <source>
        <dbReference type="PROSITE" id="PS51186"/>
    </source>
</evidence>
<dbReference type="InterPro" id="IPR051531">
    <property type="entry name" value="N-acetyltransferase"/>
</dbReference>
<accession>A0A1H5SBT8</accession>
<dbReference type="InterPro" id="IPR000182">
    <property type="entry name" value="GNAT_dom"/>
</dbReference>
<dbReference type="EMBL" id="FNUS01000001">
    <property type="protein sequence ID" value="SEF47985.1"/>
    <property type="molecule type" value="Genomic_DNA"/>
</dbReference>
<dbReference type="AlphaFoldDB" id="A0A1H5SBT8"/>
<dbReference type="SUPFAM" id="SSF55729">
    <property type="entry name" value="Acyl-CoA N-acyltransferases (Nat)"/>
    <property type="match status" value="1"/>
</dbReference>
<feature type="domain" description="N-acetyltransferase" evidence="1">
    <location>
        <begin position="8"/>
        <end position="167"/>
    </location>
</feature>
<name>A0A1H5SBT8_9FLAO</name>
<dbReference type="PANTHER" id="PTHR43792:SF1">
    <property type="entry name" value="N-ACETYLTRANSFERASE DOMAIN-CONTAINING PROTEIN"/>
    <property type="match status" value="1"/>
</dbReference>
<gene>
    <name evidence="2" type="ORF">SAMN05421847_0098</name>
</gene>
<dbReference type="OrthoDB" id="9811523at2"/>
<protein>
    <submittedName>
        <fullName evidence="2">Ribosomal-protein-alanine N-acetyltransferase</fullName>
    </submittedName>
</protein>
<dbReference type="Pfam" id="PF13302">
    <property type="entry name" value="Acetyltransf_3"/>
    <property type="match status" value="1"/>
</dbReference>
<keyword evidence="3" id="KW-1185">Reference proteome</keyword>
<dbReference type="PANTHER" id="PTHR43792">
    <property type="entry name" value="GNAT FAMILY, PUTATIVE (AFU_ORTHOLOGUE AFUA_3G00765)-RELATED-RELATED"/>
    <property type="match status" value="1"/>
</dbReference>
<dbReference type="Gene3D" id="3.40.630.30">
    <property type="match status" value="1"/>
</dbReference>
<dbReference type="GO" id="GO:0016747">
    <property type="term" value="F:acyltransferase activity, transferring groups other than amino-acyl groups"/>
    <property type="evidence" value="ECO:0007669"/>
    <property type="project" value="InterPro"/>
</dbReference>
<evidence type="ECO:0000313" key="2">
    <source>
        <dbReference type="EMBL" id="SEF47985.1"/>
    </source>
</evidence>
<keyword evidence="2" id="KW-0808">Transferase</keyword>
<proteinExistence type="predicted"/>
<dbReference type="InterPro" id="IPR016181">
    <property type="entry name" value="Acyl_CoA_acyltransferase"/>
</dbReference>